<dbReference type="RefSeq" id="XP_046070135.1">
    <property type="nucleotide sequence ID" value="XM_046220616.1"/>
</dbReference>
<dbReference type="PROSITE" id="PS00463">
    <property type="entry name" value="ZN2_CY6_FUNGAL_1"/>
    <property type="match status" value="1"/>
</dbReference>
<dbReference type="GO" id="GO:0008270">
    <property type="term" value="F:zinc ion binding"/>
    <property type="evidence" value="ECO:0007669"/>
    <property type="project" value="InterPro"/>
</dbReference>
<evidence type="ECO:0000259" key="7">
    <source>
        <dbReference type="PROSITE" id="PS50048"/>
    </source>
</evidence>
<evidence type="ECO:0000256" key="2">
    <source>
        <dbReference type="ARBA" id="ARBA00023015"/>
    </source>
</evidence>
<dbReference type="AlphaFoldDB" id="A0AAD4PYB5"/>
<reference evidence="8" key="1">
    <citation type="submission" date="2021-12" db="EMBL/GenBank/DDBJ databases">
        <title>Convergent genome expansion in fungi linked to evolution of root-endophyte symbiosis.</title>
        <authorList>
            <consortium name="DOE Joint Genome Institute"/>
            <person name="Ke Y.-H."/>
            <person name="Bonito G."/>
            <person name="Liao H.-L."/>
            <person name="Looney B."/>
            <person name="Rojas-Flechas A."/>
            <person name="Nash J."/>
            <person name="Hameed K."/>
            <person name="Schadt C."/>
            <person name="Martin F."/>
            <person name="Crous P.W."/>
            <person name="Miettinen O."/>
            <person name="Magnuson J.K."/>
            <person name="Labbe J."/>
            <person name="Jacobson D."/>
            <person name="Doktycz M.J."/>
            <person name="Veneault-Fourrey C."/>
            <person name="Kuo A."/>
            <person name="Mondo S."/>
            <person name="Calhoun S."/>
            <person name="Riley R."/>
            <person name="Ohm R."/>
            <person name="LaButti K."/>
            <person name="Andreopoulos B."/>
            <person name="Pangilinan J."/>
            <person name="Nolan M."/>
            <person name="Tritt A."/>
            <person name="Clum A."/>
            <person name="Lipzen A."/>
            <person name="Daum C."/>
            <person name="Barry K."/>
            <person name="Grigoriev I.V."/>
            <person name="Vilgalys R."/>
        </authorList>
    </citation>
    <scope>NUCLEOTIDE SEQUENCE</scope>
    <source>
        <strain evidence="8">PMI_201</strain>
    </source>
</reference>
<dbReference type="PROSITE" id="PS50048">
    <property type="entry name" value="ZN2_CY6_FUNGAL_2"/>
    <property type="match status" value="1"/>
</dbReference>
<dbReference type="EMBL" id="JAJTJA010000008">
    <property type="protein sequence ID" value="KAH8694993.1"/>
    <property type="molecule type" value="Genomic_DNA"/>
</dbReference>
<dbReference type="SMART" id="SM00066">
    <property type="entry name" value="GAL4"/>
    <property type="match status" value="1"/>
</dbReference>
<feature type="region of interest" description="Disordered" evidence="6">
    <location>
        <begin position="371"/>
        <end position="397"/>
    </location>
</feature>
<keyword evidence="9" id="KW-1185">Reference proteome</keyword>
<keyword evidence="5" id="KW-0539">Nucleus</keyword>
<proteinExistence type="predicted"/>
<evidence type="ECO:0000256" key="4">
    <source>
        <dbReference type="ARBA" id="ARBA00023163"/>
    </source>
</evidence>
<accession>A0AAD4PYB5</accession>
<dbReference type="GO" id="GO:0000981">
    <property type="term" value="F:DNA-binding transcription factor activity, RNA polymerase II-specific"/>
    <property type="evidence" value="ECO:0007669"/>
    <property type="project" value="InterPro"/>
</dbReference>
<evidence type="ECO:0000313" key="9">
    <source>
        <dbReference type="Proteomes" id="UP001201262"/>
    </source>
</evidence>
<dbReference type="Pfam" id="PF00172">
    <property type="entry name" value="Zn_clus"/>
    <property type="match status" value="1"/>
</dbReference>
<protein>
    <recommendedName>
        <fullName evidence="7">Zn(2)-C6 fungal-type domain-containing protein</fullName>
    </recommendedName>
</protein>
<dbReference type="PANTHER" id="PTHR31069">
    <property type="entry name" value="OLEATE-ACTIVATED TRANSCRIPTION FACTOR 1-RELATED"/>
    <property type="match status" value="1"/>
</dbReference>
<dbReference type="Proteomes" id="UP001201262">
    <property type="component" value="Unassembled WGS sequence"/>
</dbReference>
<dbReference type="CDD" id="cd00067">
    <property type="entry name" value="GAL4"/>
    <property type="match status" value="1"/>
</dbReference>
<dbReference type="GO" id="GO:0045122">
    <property type="term" value="P:aflatoxin biosynthetic process"/>
    <property type="evidence" value="ECO:0007669"/>
    <property type="project" value="InterPro"/>
</dbReference>
<dbReference type="InterPro" id="IPR036864">
    <property type="entry name" value="Zn2-C6_fun-type_DNA-bd_sf"/>
</dbReference>
<dbReference type="InterPro" id="IPR013700">
    <property type="entry name" value="AflR"/>
</dbReference>
<dbReference type="GO" id="GO:0005634">
    <property type="term" value="C:nucleus"/>
    <property type="evidence" value="ECO:0007669"/>
    <property type="project" value="InterPro"/>
</dbReference>
<dbReference type="PANTHER" id="PTHR31069:SF31">
    <property type="entry name" value="MONODICTYPHENONE CLUSTER TRANSCRIPTION FACTOR-RELATED"/>
    <property type="match status" value="1"/>
</dbReference>
<evidence type="ECO:0000256" key="1">
    <source>
        <dbReference type="ARBA" id="ARBA00022723"/>
    </source>
</evidence>
<evidence type="ECO:0000256" key="3">
    <source>
        <dbReference type="ARBA" id="ARBA00023125"/>
    </source>
</evidence>
<dbReference type="GO" id="GO:0003677">
    <property type="term" value="F:DNA binding"/>
    <property type="evidence" value="ECO:0007669"/>
    <property type="project" value="UniProtKB-KW"/>
</dbReference>
<dbReference type="Gene3D" id="4.10.240.10">
    <property type="entry name" value="Zn(2)-C6 fungal-type DNA-binding domain"/>
    <property type="match status" value="1"/>
</dbReference>
<dbReference type="GeneID" id="70250903"/>
<dbReference type="Pfam" id="PF08493">
    <property type="entry name" value="AflR"/>
    <property type="match status" value="1"/>
</dbReference>
<feature type="region of interest" description="Disordered" evidence="6">
    <location>
        <begin position="55"/>
        <end position="78"/>
    </location>
</feature>
<dbReference type="SUPFAM" id="SSF57701">
    <property type="entry name" value="Zn2/Cys6 DNA-binding domain"/>
    <property type="match status" value="1"/>
</dbReference>
<dbReference type="PRINTS" id="PR00755">
    <property type="entry name" value="AFLATOXINBRP"/>
</dbReference>
<evidence type="ECO:0000256" key="6">
    <source>
        <dbReference type="SAM" id="MobiDB-lite"/>
    </source>
</evidence>
<evidence type="ECO:0000256" key="5">
    <source>
        <dbReference type="ARBA" id="ARBA00023242"/>
    </source>
</evidence>
<keyword evidence="2" id="KW-0805">Transcription regulation</keyword>
<keyword evidence="3" id="KW-0238">DNA-binding</keyword>
<comment type="caution">
    <text evidence="8">The sequence shown here is derived from an EMBL/GenBank/DDBJ whole genome shotgun (WGS) entry which is preliminary data.</text>
</comment>
<keyword evidence="1" id="KW-0479">Metal-binding</keyword>
<dbReference type="InterPro" id="IPR050675">
    <property type="entry name" value="OAF3"/>
</dbReference>
<evidence type="ECO:0000313" key="8">
    <source>
        <dbReference type="EMBL" id="KAH8694993.1"/>
    </source>
</evidence>
<name>A0AAD4PYB5_9EURO</name>
<keyword evidence="4" id="KW-0804">Transcription</keyword>
<feature type="domain" description="Zn(2)-C6 fungal-type" evidence="7">
    <location>
        <begin position="21"/>
        <end position="51"/>
    </location>
</feature>
<dbReference type="InterPro" id="IPR001138">
    <property type="entry name" value="Zn2Cys6_DnaBD"/>
</dbReference>
<sequence length="421" mass="45569">MDGYTRKDPGTGPSTQKLKDSCDMCSASKIRCDKQKPRCGRCIKLNYPCFYSPARRMGNSHRRKANTTTAATTSPHPDRYLTLQPRTTVNGLAASSVTKEEKQKRPIIPQTLAPTTSAANTSSGWYQIVESVTPTPDISQSQALDTRHISNNTTVSSTSTNLTAQEYGLENINMNFNNEPEIHDCQDCAVAAMNLLLRLEGTKVKLHNGQGACVNGVVPEYKISTSITDAAIETVAAASKSLSAILVCPCSEDADVGLLTAAVCLSMLDIYNTIIGSIAYSPDESQWPRQQSPSLSNLMSSLEDYHPAFGSINEMTTTMTTATATATTSTSSPSSNGSLQKKDVAAVRVLVELTKVARICLHFTKRYWDCEGSNNHENKNGNGNNDGDRSNNNDNNNTDFLHALANLLRSRLQSITADAVV</sequence>
<organism evidence="8 9">
    <name type="scientific">Talaromyces proteolyticus</name>
    <dbReference type="NCBI Taxonomy" id="1131652"/>
    <lineage>
        <taxon>Eukaryota</taxon>
        <taxon>Fungi</taxon>
        <taxon>Dikarya</taxon>
        <taxon>Ascomycota</taxon>
        <taxon>Pezizomycotina</taxon>
        <taxon>Eurotiomycetes</taxon>
        <taxon>Eurotiomycetidae</taxon>
        <taxon>Eurotiales</taxon>
        <taxon>Trichocomaceae</taxon>
        <taxon>Talaromyces</taxon>
        <taxon>Talaromyces sect. Bacilispori</taxon>
    </lineage>
</organism>
<gene>
    <name evidence="8" type="ORF">BGW36DRAFT_428889</name>
</gene>